<sequence>MTALTRRPDNDRNRKGWNVYYGDVRVGHIGMRAGVPVDEDQWGWSCGFTPGCDISEQTHGTAATFEQARAEFEEAWKKIERAKTEAHFELWRYQRDWTAWKYRMWDEKMQMPTQRTDGRSRCFCGAEITNASISKHIQAAHRGIGA</sequence>
<accession>A0A1M5PUQ1</accession>
<name>A0A1M5PUQ1_9BRAD</name>
<dbReference type="EMBL" id="LT670817">
    <property type="protein sequence ID" value="SHH05341.1"/>
    <property type="molecule type" value="Genomic_DNA"/>
</dbReference>
<gene>
    <name evidence="1" type="ORF">SAMN05443248_3512</name>
</gene>
<dbReference type="OrthoDB" id="8226853at2"/>
<proteinExistence type="predicted"/>
<evidence type="ECO:0000313" key="2">
    <source>
        <dbReference type="Proteomes" id="UP000189796"/>
    </source>
</evidence>
<reference evidence="1 2" key="1">
    <citation type="submission" date="2016-11" db="EMBL/GenBank/DDBJ databases">
        <authorList>
            <person name="Jaros S."/>
            <person name="Januszkiewicz K."/>
            <person name="Wedrychowicz H."/>
        </authorList>
    </citation>
    <scope>NUCLEOTIDE SEQUENCE [LARGE SCALE GENOMIC DNA]</scope>
    <source>
        <strain evidence="1 2">GAS138</strain>
    </source>
</reference>
<dbReference type="Proteomes" id="UP000189796">
    <property type="component" value="Chromosome I"/>
</dbReference>
<organism evidence="1 2">
    <name type="scientific">Bradyrhizobium erythrophlei</name>
    <dbReference type="NCBI Taxonomy" id="1437360"/>
    <lineage>
        <taxon>Bacteria</taxon>
        <taxon>Pseudomonadati</taxon>
        <taxon>Pseudomonadota</taxon>
        <taxon>Alphaproteobacteria</taxon>
        <taxon>Hyphomicrobiales</taxon>
        <taxon>Nitrobacteraceae</taxon>
        <taxon>Bradyrhizobium</taxon>
    </lineage>
</organism>
<evidence type="ECO:0000313" key="1">
    <source>
        <dbReference type="EMBL" id="SHH05341.1"/>
    </source>
</evidence>
<dbReference type="AlphaFoldDB" id="A0A1M5PUQ1"/>
<dbReference type="RefSeq" id="WP_154072296.1">
    <property type="nucleotide sequence ID" value="NZ_LT670817.1"/>
</dbReference>
<protein>
    <submittedName>
        <fullName evidence="1">Uncharacterized protein</fullName>
    </submittedName>
</protein>